<dbReference type="InterPro" id="IPR036047">
    <property type="entry name" value="F-box-like_dom_sf"/>
</dbReference>
<dbReference type="InterPro" id="IPR001810">
    <property type="entry name" value="F-box_dom"/>
</dbReference>
<feature type="domain" description="F-box" evidence="1">
    <location>
        <begin position="5"/>
        <end position="55"/>
    </location>
</feature>
<evidence type="ECO:0000259" key="1">
    <source>
        <dbReference type="PROSITE" id="PS50181"/>
    </source>
</evidence>
<accession>A0A067LX96</accession>
<dbReference type="Proteomes" id="UP000027195">
    <property type="component" value="Unassembled WGS sequence"/>
</dbReference>
<organism evidence="2 3">
    <name type="scientific">Botryobasidium botryosum (strain FD-172 SS1)</name>
    <dbReference type="NCBI Taxonomy" id="930990"/>
    <lineage>
        <taxon>Eukaryota</taxon>
        <taxon>Fungi</taxon>
        <taxon>Dikarya</taxon>
        <taxon>Basidiomycota</taxon>
        <taxon>Agaricomycotina</taxon>
        <taxon>Agaricomycetes</taxon>
        <taxon>Cantharellales</taxon>
        <taxon>Botryobasidiaceae</taxon>
        <taxon>Botryobasidium</taxon>
    </lineage>
</organism>
<dbReference type="AlphaFoldDB" id="A0A067LX96"/>
<dbReference type="HOGENOM" id="CLU_1104908_0_0_1"/>
<dbReference type="PROSITE" id="PS50181">
    <property type="entry name" value="FBOX"/>
    <property type="match status" value="1"/>
</dbReference>
<proteinExistence type="predicted"/>
<dbReference type="EMBL" id="KL198118">
    <property type="protein sequence ID" value="KDQ06950.1"/>
    <property type="molecule type" value="Genomic_DNA"/>
</dbReference>
<dbReference type="OrthoDB" id="3249706at2759"/>
<protein>
    <recommendedName>
        <fullName evidence="1">F-box domain-containing protein</fullName>
    </recommendedName>
</protein>
<reference evidence="3" key="1">
    <citation type="journal article" date="2014" name="Proc. Natl. Acad. Sci. U.S.A.">
        <title>Extensive sampling of basidiomycete genomes demonstrates inadequacy of the white-rot/brown-rot paradigm for wood decay fungi.</title>
        <authorList>
            <person name="Riley R."/>
            <person name="Salamov A.A."/>
            <person name="Brown D.W."/>
            <person name="Nagy L.G."/>
            <person name="Floudas D."/>
            <person name="Held B.W."/>
            <person name="Levasseur A."/>
            <person name="Lombard V."/>
            <person name="Morin E."/>
            <person name="Otillar R."/>
            <person name="Lindquist E.A."/>
            <person name="Sun H."/>
            <person name="LaButti K.M."/>
            <person name="Schmutz J."/>
            <person name="Jabbour D."/>
            <person name="Luo H."/>
            <person name="Baker S.E."/>
            <person name="Pisabarro A.G."/>
            <person name="Walton J.D."/>
            <person name="Blanchette R.A."/>
            <person name="Henrissat B."/>
            <person name="Martin F."/>
            <person name="Cullen D."/>
            <person name="Hibbett D.S."/>
            <person name="Grigoriev I.V."/>
        </authorList>
    </citation>
    <scope>NUCLEOTIDE SEQUENCE [LARGE SCALE GENOMIC DNA]</scope>
    <source>
        <strain evidence="3">FD-172 SS1</strain>
    </source>
</reference>
<dbReference type="InParanoid" id="A0A067LX96"/>
<name>A0A067LX96_BOTB1</name>
<sequence length="252" mass="28193">MANHSAFSARLPPDVLLEIFGISQPSDETDLFRLAHVCQAWRRVIHGDPAFWSTISLHLGKRDQEKKASFWLSRAGDRLLSIKIEDQGPYERKENRHNEASLVQLSILLRGCMGRWTSFMLSVSLDKVEIILRLCSGLTPKLTKIDVTVNPAVLRDTGPLPIPFFLPVDHGVFEIGVSAQGRIPKFWSLGRSITNLSVGSCGINLQDALELLQACPNLVRCDLDLDVEDLDRHPLPYWTSAVQLPHLLELGV</sequence>
<keyword evidence="3" id="KW-1185">Reference proteome</keyword>
<evidence type="ECO:0000313" key="2">
    <source>
        <dbReference type="EMBL" id="KDQ06950.1"/>
    </source>
</evidence>
<feature type="non-terminal residue" evidence="2">
    <location>
        <position position="252"/>
    </location>
</feature>
<dbReference type="Pfam" id="PF12937">
    <property type="entry name" value="F-box-like"/>
    <property type="match status" value="1"/>
</dbReference>
<gene>
    <name evidence="2" type="ORF">BOTBODRAFT_192712</name>
</gene>
<evidence type="ECO:0000313" key="3">
    <source>
        <dbReference type="Proteomes" id="UP000027195"/>
    </source>
</evidence>
<dbReference type="SUPFAM" id="SSF81383">
    <property type="entry name" value="F-box domain"/>
    <property type="match status" value="1"/>
</dbReference>
<dbReference type="Gene3D" id="1.20.1280.50">
    <property type="match status" value="1"/>
</dbReference>